<evidence type="ECO:0000256" key="1">
    <source>
        <dbReference type="SAM" id="MobiDB-lite"/>
    </source>
</evidence>
<organism evidence="2 3">
    <name type="scientific">Owenia fusiformis</name>
    <name type="common">Polychaete worm</name>
    <dbReference type="NCBI Taxonomy" id="6347"/>
    <lineage>
        <taxon>Eukaryota</taxon>
        <taxon>Metazoa</taxon>
        <taxon>Spiralia</taxon>
        <taxon>Lophotrochozoa</taxon>
        <taxon>Annelida</taxon>
        <taxon>Polychaeta</taxon>
        <taxon>Sedentaria</taxon>
        <taxon>Canalipalpata</taxon>
        <taxon>Sabellida</taxon>
        <taxon>Oweniida</taxon>
        <taxon>Oweniidae</taxon>
        <taxon>Owenia</taxon>
    </lineage>
</organism>
<feature type="region of interest" description="Disordered" evidence="1">
    <location>
        <begin position="65"/>
        <end position="92"/>
    </location>
</feature>
<gene>
    <name evidence="2" type="ORF">OFUS_LOCUS5322</name>
</gene>
<evidence type="ECO:0000313" key="2">
    <source>
        <dbReference type="EMBL" id="CAH1778394.1"/>
    </source>
</evidence>
<comment type="caution">
    <text evidence="2">The sequence shown here is derived from an EMBL/GenBank/DDBJ whole genome shotgun (WGS) entry which is preliminary data.</text>
</comment>
<protein>
    <submittedName>
        <fullName evidence="2">Uncharacterized protein</fullName>
    </submittedName>
</protein>
<dbReference type="PANTHER" id="PTHR33769">
    <property type="entry name" value="TESTIS-EXPRESSED PROTEIN 26 ISOFORM X3"/>
    <property type="match status" value="1"/>
</dbReference>
<accession>A0A8J1XMU4</accession>
<dbReference type="OrthoDB" id="5984625at2759"/>
<dbReference type="Proteomes" id="UP000749559">
    <property type="component" value="Unassembled WGS sequence"/>
</dbReference>
<feature type="region of interest" description="Disordered" evidence="1">
    <location>
        <begin position="129"/>
        <end position="150"/>
    </location>
</feature>
<dbReference type="AlphaFoldDB" id="A0A8J1XMU4"/>
<feature type="region of interest" description="Disordered" evidence="1">
    <location>
        <begin position="368"/>
        <end position="395"/>
    </location>
</feature>
<dbReference type="PANTHER" id="PTHR33769:SF2">
    <property type="entry name" value="TESTIS-EXPRESSED PROTEIN 26"/>
    <property type="match status" value="1"/>
</dbReference>
<dbReference type="InterPro" id="IPR043460">
    <property type="entry name" value="MEDAG/TEX26"/>
</dbReference>
<name>A0A8J1XMU4_OWEFU</name>
<evidence type="ECO:0000313" key="3">
    <source>
        <dbReference type="Proteomes" id="UP000749559"/>
    </source>
</evidence>
<proteinExistence type="predicted"/>
<reference evidence="2" key="1">
    <citation type="submission" date="2022-03" db="EMBL/GenBank/DDBJ databases">
        <authorList>
            <person name="Martin C."/>
        </authorList>
    </citation>
    <scope>NUCLEOTIDE SEQUENCE</scope>
</reference>
<dbReference type="GO" id="GO:0005737">
    <property type="term" value="C:cytoplasm"/>
    <property type="evidence" value="ECO:0007669"/>
    <property type="project" value="TreeGrafter"/>
</dbReference>
<sequence>MTTAIPHPVMYSTHQTDFTGFQPKVTDDTIATTGFVPHLESYHQKASLDDQIRCEELIDQIEKTSRPQRPLSGTHRVTLPPNYRRGYAGPTLKRPQSAMAALGDMKMKNAEFLNPYQTTYHKEYFERDTQPADAERPGSSQGFTASYGLSEPIGDTTYGTEFSDKGYMKPEQIRTGSSSGHRKNNPHPLKAFMVWKFPKGIKGEQPNSEWATQLTDEMMDKVCRGKTKSTYQSDFMGIPQGFQVKEAFDVKDDWRSNVPYTLDSCKRWSYQKPNQQAILKENTTRYGCNKNKTIPVAGTVPTVSMRQLHLKKSTTYEREYNNRLRENIQGAKEYQRIYPGTENLRRSIEATGTSREKSALQGLIKTSRALGSPGRVTSRGREETPKWMSSFVGPM</sequence>
<keyword evidence="3" id="KW-1185">Reference proteome</keyword>
<dbReference type="EMBL" id="CAIIXF020000002">
    <property type="protein sequence ID" value="CAH1778394.1"/>
    <property type="molecule type" value="Genomic_DNA"/>
</dbReference>